<dbReference type="EMBL" id="JBHTBX010000007">
    <property type="protein sequence ID" value="MFC7435129.1"/>
    <property type="molecule type" value="Genomic_DNA"/>
</dbReference>
<comment type="caution">
    <text evidence="1">The sequence shown here is derived from an EMBL/GenBank/DDBJ whole genome shotgun (WGS) entry which is preliminary data.</text>
</comment>
<name>A0ABW2RAK0_9BURK</name>
<organism evidence="1 2">
    <name type="scientific">Hydrogenophaga bisanensis</name>
    <dbReference type="NCBI Taxonomy" id="439611"/>
    <lineage>
        <taxon>Bacteria</taxon>
        <taxon>Pseudomonadati</taxon>
        <taxon>Pseudomonadota</taxon>
        <taxon>Betaproteobacteria</taxon>
        <taxon>Burkholderiales</taxon>
        <taxon>Comamonadaceae</taxon>
        <taxon>Hydrogenophaga</taxon>
    </lineage>
</organism>
<evidence type="ECO:0000313" key="1">
    <source>
        <dbReference type="EMBL" id="MFC7435129.1"/>
    </source>
</evidence>
<dbReference type="Proteomes" id="UP001596495">
    <property type="component" value="Unassembled WGS sequence"/>
</dbReference>
<reference evidence="2" key="1">
    <citation type="journal article" date="2019" name="Int. J. Syst. Evol. Microbiol.">
        <title>The Global Catalogue of Microorganisms (GCM) 10K type strain sequencing project: providing services to taxonomists for standard genome sequencing and annotation.</title>
        <authorList>
            <consortium name="The Broad Institute Genomics Platform"/>
            <consortium name="The Broad Institute Genome Sequencing Center for Infectious Disease"/>
            <person name="Wu L."/>
            <person name="Ma J."/>
        </authorList>
    </citation>
    <scope>NUCLEOTIDE SEQUENCE [LARGE SCALE GENOMIC DNA]</scope>
    <source>
        <strain evidence="2">CCUG 54518</strain>
    </source>
</reference>
<protein>
    <submittedName>
        <fullName evidence="1">Uncharacterized protein</fullName>
    </submittedName>
</protein>
<accession>A0ABW2RAK0</accession>
<gene>
    <name evidence="1" type="ORF">ACFQNJ_11500</name>
</gene>
<proteinExistence type="predicted"/>
<dbReference type="RefSeq" id="WP_374643124.1">
    <property type="nucleotide sequence ID" value="NZ_JBHTBX010000007.1"/>
</dbReference>
<evidence type="ECO:0000313" key="2">
    <source>
        <dbReference type="Proteomes" id="UP001596495"/>
    </source>
</evidence>
<keyword evidence="2" id="KW-1185">Reference proteome</keyword>
<sequence>MIEILTRLGIALVLSVTLAVLLAWGWDASDHQNATAAQMVEAPAGSAAR</sequence>